<organism evidence="1 2">
    <name type="scientific">Capsella rubella</name>
    <dbReference type="NCBI Taxonomy" id="81985"/>
    <lineage>
        <taxon>Eukaryota</taxon>
        <taxon>Viridiplantae</taxon>
        <taxon>Streptophyta</taxon>
        <taxon>Embryophyta</taxon>
        <taxon>Tracheophyta</taxon>
        <taxon>Spermatophyta</taxon>
        <taxon>Magnoliopsida</taxon>
        <taxon>eudicotyledons</taxon>
        <taxon>Gunneridae</taxon>
        <taxon>Pentapetalae</taxon>
        <taxon>rosids</taxon>
        <taxon>malvids</taxon>
        <taxon>Brassicales</taxon>
        <taxon>Brassicaceae</taxon>
        <taxon>Camelineae</taxon>
        <taxon>Capsella</taxon>
    </lineage>
</organism>
<proteinExistence type="predicted"/>
<dbReference type="Proteomes" id="UP000029121">
    <property type="component" value="Unassembled WGS sequence"/>
</dbReference>
<protein>
    <submittedName>
        <fullName evidence="1">Uncharacterized protein</fullName>
    </submittedName>
</protein>
<dbReference type="EMBL" id="KB870806">
    <property type="protein sequence ID" value="EOA34759.1"/>
    <property type="molecule type" value="Genomic_DNA"/>
</dbReference>
<accession>R0HY11</accession>
<reference evidence="2" key="1">
    <citation type="journal article" date="2013" name="Nat. Genet.">
        <title>The Capsella rubella genome and the genomic consequences of rapid mating system evolution.</title>
        <authorList>
            <person name="Slotte T."/>
            <person name="Hazzouri K.M."/>
            <person name="Agren J.A."/>
            <person name="Koenig D."/>
            <person name="Maumus F."/>
            <person name="Guo Y.L."/>
            <person name="Steige K."/>
            <person name="Platts A.E."/>
            <person name="Escobar J.S."/>
            <person name="Newman L.K."/>
            <person name="Wang W."/>
            <person name="Mandakova T."/>
            <person name="Vello E."/>
            <person name="Smith L.M."/>
            <person name="Henz S.R."/>
            <person name="Steffen J."/>
            <person name="Takuno S."/>
            <person name="Brandvain Y."/>
            <person name="Coop G."/>
            <person name="Andolfatto P."/>
            <person name="Hu T.T."/>
            <person name="Blanchette M."/>
            <person name="Clark R.M."/>
            <person name="Quesneville H."/>
            <person name="Nordborg M."/>
            <person name="Gaut B.S."/>
            <person name="Lysak M.A."/>
            <person name="Jenkins J."/>
            <person name="Grimwood J."/>
            <person name="Chapman J."/>
            <person name="Prochnik S."/>
            <person name="Shu S."/>
            <person name="Rokhsar D."/>
            <person name="Schmutz J."/>
            <person name="Weigel D."/>
            <person name="Wright S.I."/>
        </authorList>
    </citation>
    <scope>NUCLEOTIDE SEQUENCE [LARGE SCALE GENOMIC DNA]</scope>
    <source>
        <strain evidence="2">cv. Monte Gargano</strain>
    </source>
</reference>
<dbReference type="AlphaFoldDB" id="R0HY11"/>
<evidence type="ECO:0000313" key="1">
    <source>
        <dbReference type="EMBL" id="EOA34759.1"/>
    </source>
</evidence>
<sequence length="117" mass="13225">MGGNSFLLRIDILTQTIHCIEEDLSSTSLETSILSQMTHVSPLHSEYNASIMITDSMTTTDKHENMRRLLQSFALLIACISSLARPYHFANVFCLHSMQNEKRVIIQYFSSGICIVL</sequence>
<evidence type="ECO:0000313" key="2">
    <source>
        <dbReference type="Proteomes" id="UP000029121"/>
    </source>
</evidence>
<keyword evidence="2" id="KW-1185">Reference proteome</keyword>
<name>R0HY11_9BRAS</name>
<gene>
    <name evidence="1" type="ORF">CARUB_v10022331mg</name>
</gene>